<dbReference type="EMBL" id="CAJOBI010318083">
    <property type="protein sequence ID" value="CAF5180449.1"/>
    <property type="molecule type" value="Genomic_DNA"/>
</dbReference>
<dbReference type="Gene3D" id="1.20.142.10">
    <property type="entry name" value="Poly(ADP-ribose) polymerase, regulatory domain"/>
    <property type="match status" value="1"/>
</dbReference>
<dbReference type="Proteomes" id="UP000663866">
    <property type="component" value="Unassembled WGS sequence"/>
</dbReference>
<dbReference type="EMBL" id="CAJOBG010002456">
    <property type="protein sequence ID" value="CAF4008113.1"/>
    <property type="molecule type" value="Genomic_DNA"/>
</dbReference>
<dbReference type="GO" id="GO:1990404">
    <property type="term" value="F:NAD+-protein mono-ADP-ribosyltransferase activity"/>
    <property type="evidence" value="ECO:0007669"/>
    <property type="project" value="TreeGrafter"/>
</dbReference>
<dbReference type="PANTHER" id="PTHR10459">
    <property type="entry name" value="DNA LIGASE"/>
    <property type="match status" value="1"/>
</dbReference>
<organism evidence="6 8">
    <name type="scientific">Rotaria magnacalcarata</name>
    <dbReference type="NCBI Taxonomy" id="392030"/>
    <lineage>
        <taxon>Eukaryota</taxon>
        <taxon>Metazoa</taxon>
        <taxon>Spiralia</taxon>
        <taxon>Gnathifera</taxon>
        <taxon>Rotifera</taxon>
        <taxon>Eurotatoria</taxon>
        <taxon>Bdelloidea</taxon>
        <taxon>Philodinida</taxon>
        <taxon>Philodinidae</taxon>
        <taxon>Rotaria</taxon>
    </lineage>
</organism>
<dbReference type="Proteomes" id="UP000663842">
    <property type="component" value="Unassembled WGS sequence"/>
</dbReference>
<dbReference type="GO" id="GO:0070212">
    <property type="term" value="P:protein poly-ADP-ribosylation"/>
    <property type="evidence" value="ECO:0007669"/>
    <property type="project" value="TreeGrafter"/>
</dbReference>
<keyword evidence="1" id="KW-0328">Glycosyltransferase</keyword>
<evidence type="ECO:0000256" key="2">
    <source>
        <dbReference type="ARBA" id="ARBA00022679"/>
    </source>
</evidence>
<dbReference type="InterPro" id="IPR050800">
    <property type="entry name" value="ARTD/PARP"/>
</dbReference>
<dbReference type="AlphaFoldDB" id="A0A819Q5J2"/>
<dbReference type="InterPro" id="IPR004102">
    <property type="entry name" value="Poly(ADP-ribose)pol_reg_dom"/>
</dbReference>
<dbReference type="EMBL" id="CAJOBF010002289">
    <property type="protein sequence ID" value="CAF4023936.1"/>
    <property type="molecule type" value="Genomic_DNA"/>
</dbReference>
<evidence type="ECO:0000313" key="8">
    <source>
        <dbReference type="Proteomes" id="UP000663842"/>
    </source>
</evidence>
<proteinExistence type="predicted"/>
<feature type="domain" description="PARP alpha-helical" evidence="4">
    <location>
        <begin position="1"/>
        <end position="62"/>
    </location>
</feature>
<dbReference type="Gene3D" id="3.90.228.10">
    <property type="match status" value="1"/>
</dbReference>
<comment type="caution">
    <text evidence="6">The sequence shown here is derived from an EMBL/GenBank/DDBJ whole genome shotgun (WGS) entry which is preliminary data.</text>
</comment>
<keyword evidence="3" id="KW-0520">NAD</keyword>
<dbReference type="GO" id="GO:0006302">
    <property type="term" value="P:double-strand break repair"/>
    <property type="evidence" value="ECO:0007669"/>
    <property type="project" value="TreeGrafter"/>
</dbReference>
<dbReference type="SUPFAM" id="SSF47587">
    <property type="entry name" value="Domain of poly(ADP-ribose) polymerase"/>
    <property type="match status" value="1"/>
</dbReference>
<dbReference type="GO" id="GO:0003950">
    <property type="term" value="F:NAD+ poly-ADP-ribosyltransferase activity"/>
    <property type="evidence" value="ECO:0007669"/>
    <property type="project" value="InterPro"/>
</dbReference>
<dbReference type="InterPro" id="IPR036616">
    <property type="entry name" value="Poly(ADP-ribose)pol_reg_dom_sf"/>
</dbReference>
<evidence type="ECO:0000256" key="3">
    <source>
        <dbReference type="ARBA" id="ARBA00023027"/>
    </source>
</evidence>
<sequence length="155" mass="18142">MICVITQILTICQLNNEYYSIIPLEAYGSEKLAMIDTLENVRVHVQKLDDKFELELSYKILVSAQVNLNRISPLDYLYKSIHCQFEALNQDDIDCHFILRYIRASSPNTKVDHIFKVSRTNNDKRFFERNLNNRYLLWHGLLVEPLCAKSIGSPF</sequence>
<accession>A0A819Q5J2</accession>
<evidence type="ECO:0000256" key="1">
    <source>
        <dbReference type="ARBA" id="ARBA00022676"/>
    </source>
</evidence>
<gene>
    <name evidence="5" type="ORF">OVN521_LOCUS15452</name>
    <name evidence="7" type="ORF">SMN809_LOCUS68780</name>
    <name evidence="6" type="ORF">UXM345_LOCUS17550</name>
</gene>
<evidence type="ECO:0000313" key="7">
    <source>
        <dbReference type="EMBL" id="CAF5180449.1"/>
    </source>
</evidence>
<evidence type="ECO:0000313" key="5">
    <source>
        <dbReference type="EMBL" id="CAF4008113.1"/>
    </source>
</evidence>
<name>A0A819Q5J2_9BILA</name>
<dbReference type="PANTHER" id="PTHR10459:SF108">
    <property type="entry name" value="POLY [ADP-RIBOSE] POLYMERASE"/>
    <property type="match status" value="1"/>
</dbReference>
<protein>
    <recommendedName>
        <fullName evidence="4">PARP alpha-helical domain-containing protein</fullName>
    </recommendedName>
</protein>
<keyword evidence="2" id="KW-0808">Transferase</keyword>
<dbReference type="SUPFAM" id="SSF56399">
    <property type="entry name" value="ADP-ribosylation"/>
    <property type="match status" value="1"/>
</dbReference>
<reference evidence="6" key="1">
    <citation type="submission" date="2021-02" db="EMBL/GenBank/DDBJ databases">
        <authorList>
            <person name="Nowell W R."/>
        </authorList>
    </citation>
    <scope>NUCLEOTIDE SEQUENCE</scope>
</reference>
<evidence type="ECO:0000313" key="9">
    <source>
        <dbReference type="Proteomes" id="UP000663866"/>
    </source>
</evidence>
<dbReference type="Proteomes" id="UP000676336">
    <property type="component" value="Unassembled WGS sequence"/>
</dbReference>
<dbReference type="PROSITE" id="PS51060">
    <property type="entry name" value="PARP_ALPHA_HD"/>
    <property type="match status" value="1"/>
</dbReference>
<evidence type="ECO:0000313" key="6">
    <source>
        <dbReference type="EMBL" id="CAF4023936.1"/>
    </source>
</evidence>
<keyword evidence="9" id="KW-1185">Reference proteome</keyword>
<dbReference type="GO" id="GO:0005730">
    <property type="term" value="C:nucleolus"/>
    <property type="evidence" value="ECO:0007669"/>
    <property type="project" value="TreeGrafter"/>
</dbReference>
<evidence type="ECO:0000259" key="4">
    <source>
        <dbReference type="PROSITE" id="PS51060"/>
    </source>
</evidence>